<keyword evidence="3" id="KW-1185">Reference proteome</keyword>
<feature type="region of interest" description="Disordered" evidence="1">
    <location>
        <begin position="1"/>
        <end position="30"/>
    </location>
</feature>
<evidence type="ECO:0008006" key="4">
    <source>
        <dbReference type="Google" id="ProtNLM"/>
    </source>
</evidence>
<feature type="region of interest" description="Disordered" evidence="1">
    <location>
        <begin position="940"/>
        <end position="1115"/>
    </location>
</feature>
<gene>
    <name evidence="2" type="ORF">ACFQGB_18570</name>
</gene>
<dbReference type="InterPro" id="IPR051162">
    <property type="entry name" value="T4SS_component"/>
</dbReference>
<dbReference type="Gene3D" id="3.40.50.300">
    <property type="entry name" value="P-loop containing nucleotide triphosphate hydrolases"/>
    <property type="match status" value="1"/>
</dbReference>
<feature type="compositionally biased region" description="Low complexity" evidence="1">
    <location>
        <begin position="949"/>
        <end position="973"/>
    </location>
</feature>
<dbReference type="InterPro" id="IPR027417">
    <property type="entry name" value="P-loop_NTPase"/>
</dbReference>
<feature type="compositionally biased region" description="Acidic residues" evidence="1">
    <location>
        <begin position="1091"/>
        <end position="1103"/>
    </location>
</feature>
<feature type="compositionally biased region" description="Acidic residues" evidence="1">
    <location>
        <begin position="979"/>
        <end position="1002"/>
    </location>
</feature>
<comment type="caution">
    <text evidence="2">The sequence shown here is derived from an EMBL/GenBank/DDBJ whole genome shotgun (WGS) entry which is preliminary data.</text>
</comment>
<evidence type="ECO:0000313" key="2">
    <source>
        <dbReference type="EMBL" id="MFC6954876.1"/>
    </source>
</evidence>
<evidence type="ECO:0000256" key="1">
    <source>
        <dbReference type="SAM" id="MobiDB-lite"/>
    </source>
</evidence>
<accession>A0ABD5VII4</accession>
<sequence length="1350" mass="149712">MLEDRPYIRVTPSNDTLDDAASPPPAAFRSLHSLTGEGSRGFIDSRDPPAVFEVLVMSRGEDAPVELYYGVDTNAHVETMKRNLRDIYPETFKIERVMRAPWKRVLTPIRLSSEEFVDRLRADDLLVDVEEIAVGSPSPVPDDAEHPTRDVEFVVDGTHVAVSPPSQFEGRDDESLLSLTWPTLAPSGAIYARPAIDTVDARGVRWESSAQRKHDWMTCFETTTIGRETDDVHIDWAQSGTPALQSLITTVGGASVPTAVQLVFEPKDDWTAEAESRKRRIRDQRDTITQRVMGTIIPSGDENRSDTEYPDGVRRRLAHLSAKHPKRTFTLNIRATTVPTRPAWEHDDDVDDAPAEIQERERVLDALETSLDAFAGEYIELKTNRIHEESSPTATTLTRRLLGRDLVTAGDDGLAKRVLSSSRRRAGIVVNPSELARLATVPSGQNLPVEVSRDARTRKQESVPLPRPLPEHVDPFTGTGMAVGDALDEAGRPCERIQIPEVVLSRHYARFAASGAGKSVGILNDMLTLHSDTSGPVVLMDPKGDGMSQEYLQAHYAAYDTLEDVYAFTIPEDVPAIGFFDIRPALAAGLDRATAIKDVVERFHEVLRVVMGEDYDQAYVATQILGKLVTALFDPEYGQDAYTLDDLLTAVDDMQRSQALPELSGAFVDLEQSLAAHFEKPDRQFLTTMDAARNRLEQLADDPPLEALFNHVPAFDWETGTYATDGTGFDFRRLLDDDAVVLFDMGQLRPKPQRGMTLVLVSELWYRIQLEEQAYGGYEKQTNLIMEEAADVVASDLVTEQLIPKARSFGLSLGLVMQYPSQVREVSERAYQEMMNNVQTRLYGKLANEADVESMLASSRVDPAEVRDRLNAMPRGEWIAELPSPRYGSEHLRPFSLSALDIPAGHSESDVPIDVSDPGFANALDEMTRNVDDSLSVSLSRLETEPRKTVTAHTTSDTTASATAATDATASESSRPDAEFETDGTDSEDGDADEDDEPEDWQEVLAARDKLREGETRDTRPGEEIDESSEEAASDPLDGPWNTIGTDTDSEDESTAATERTPRKADTTRYAAPQDGDDGETTVDENGNVEASDDDESDVEEGEPPASPLPAAYSPKTEDELDELGLTRDDEHFLLLVLRAMNGDLEDYDLLESMTQLRDGAGDPDVDLLEAEGYLDTHRVLRKRYYTVLPEGRRHLERTQTVSPGEGDLGEKTPHKVGVALLARAFEDREEVDRVERYHRASEDVKYDVVGFDADDELVRVGEVETVSNNRESVVTDFEKLRNADATAVWLVRNTDAGQHVIQSLIKNGDFPDVPEHARGGTIRETVEEHGIQGLTQLETYRQLQNRLDT</sequence>
<dbReference type="SUPFAM" id="SSF52540">
    <property type="entry name" value="P-loop containing nucleoside triphosphate hydrolases"/>
    <property type="match status" value="1"/>
</dbReference>
<dbReference type="PANTHER" id="PTHR30121:SF6">
    <property type="entry name" value="SLR6007 PROTEIN"/>
    <property type="match status" value="1"/>
</dbReference>
<feature type="compositionally biased region" description="Acidic residues" evidence="1">
    <location>
        <begin position="1024"/>
        <end position="1033"/>
    </location>
</feature>
<evidence type="ECO:0000313" key="3">
    <source>
        <dbReference type="Proteomes" id="UP001596395"/>
    </source>
</evidence>
<protein>
    <recommendedName>
        <fullName evidence="4">ATP-binding protein</fullName>
    </recommendedName>
</protein>
<dbReference type="PANTHER" id="PTHR30121">
    <property type="entry name" value="UNCHARACTERIZED PROTEIN YJGR-RELATED"/>
    <property type="match status" value="1"/>
</dbReference>
<name>A0ABD5VII4_9EURY</name>
<reference evidence="2 3" key="1">
    <citation type="journal article" date="2019" name="Int. J. Syst. Evol. Microbiol.">
        <title>The Global Catalogue of Microorganisms (GCM) 10K type strain sequencing project: providing services to taxonomists for standard genome sequencing and annotation.</title>
        <authorList>
            <consortium name="The Broad Institute Genomics Platform"/>
            <consortium name="The Broad Institute Genome Sequencing Center for Infectious Disease"/>
            <person name="Wu L."/>
            <person name="Ma J."/>
        </authorList>
    </citation>
    <scope>NUCLEOTIDE SEQUENCE [LARGE SCALE GENOMIC DNA]</scope>
    <source>
        <strain evidence="2 3">GX26</strain>
    </source>
</reference>
<proteinExistence type="predicted"/>
<dbReference type="RefSeq" id="WP_336351818.1">
    <property type="nucleotide sequence ID" value="NZ_JAZAQL010000004.1"/>
</dbReference>
<feature type="region of interest" description="Disordered" evidence="1">
    <location>
        <begin position="453"/>
        <end position="477"/>
    </location>
</feature>
<dbReference type="EMBL" id="JBHSXN010000004">
    <property type="protein sequence ID" value="MFC6954876.1"/>
    <property type="molecule type" value="Genomic_DNA"/>
</dbReference>
<dbReference type="Proteomes" id="UP001596395">
    <property type="component" value="Unassembled WGS sequence"/>
</dbReference>
<feature type="compositionally biased region" description="Basic and acidic residues" evidence="1">
    <location>
        <begin position="1006"/>
        <end position="1023"/>
    </location>
</feature>
<organism evidence="2 3">
    <name type="scientific">Halorubellus litoreus</name>
    <dbReference type="NCBI Taxonomy" id="755308"/>
    <lineage>
        <taxon>Archaea</taxon>
        <taxon>Methanobacteriati</taxon>
        <taxon>Methanobacteriota</taxon>
        <taxon>Stenosarchaea group</taxon>
        <taxon>Halobacteria</taxon>
        <taxon>Halobacteriales</taxon>
        <taxon>Halorubellaceae</taxon>
        <taxon>Halorubellus</taxon>
    </lineage>
</organism>